<keyword evidence="1" id="KW-0472">Membrane</keyword>
<reference evidence="2" key="1">
    <citation type="submission" date="2020-05" db="UniProtKB">
        <authorList>
            <consortium name="EnsemblMetazoa"/>
        </authorList>
    </citation>
    <scope>IDENTIFICATION</scope>
    <source>
        <strain evidence="2">TTRI</strain>
    </source>
</reference>
<evidence type="ECO:0000313" key="3">
    <source>
        <dbReference type="Proteomes" id="UP000078200"/>
    </source>
</evidence>
<protein>
    <submittedName>
        <fullName evidence="2">Uncharacterized protein</fullName>
    </submittedName>
</protein>
<keyword evidence="1" id="KW-0812">Transmembrane</keyword>
<dbReference type="VEuPathDB" id="VectorBase:GAUT050379"/>
<sequence>MENVWTDSMILRLHSAFAFNMCLGSGNRQKNTETKLETLDVFQGDFFRNQKLVKQVINRDTVQHINFADPIKSDDELLLRIFALLSLLFVAFSFSNSIPDSYAGNTIFPSATIATATAGINNSLDPQPYDPWRIHGLICIHTSPRLHNTCITYYWHNSLTLFTLLVYIALISLMKLFVRIIYHEAGKVLLS</sequence>
<name>A0A1A9VX04_GLOAU</name>
<feature type="transmembrane region" description="Helical" evidence="1">
    <location>
        <begin position="161"/>
        <end position="182"/>
    </location>
</feature>
<evidence type="ECO:0000256" key="1">
    <source>
        <dbReference type="SAM" id="Phobius"/>
    </source>
</evidence>
<dbReference type="Proteomes" id="UP000078200">
    <property type="component" value="Unassembled WGS sequence"/>
</dbReference>
<feature type="transmembrane region" description="Helical" evidence="1">
    <location>
        <begin position="77"/>
        <end position="95"/>
    </location>
</feature>
<keyword evidence="3" id="KW-1185">Reference proteome</keyword>
<accession>A0A1A9VX04</accession>
<dbReference type="AlphaFoldDB" id="A0A1A9VX04"/>
<dbReference type="EnsemblMetazoa" id="GAUT050379-RA">
    <property type="protein sequence ID" value="GAUT050379-PA"/>
    <property type="gene ID" value="GAUT050379"/>
</dbReference>
<evidence type="ECO:0000313" key="2">
    <source>
        <dbReference type="EnsemblMetazoa" id="GAUT050379-PA"/>
    </source>
</evidence>
<keyword evidence="1" id="KW-1133">Transmembrane helix</keyword>
<organism evidence="2 3">
    <name type="scientific">Glossina austeni</name>
    <name type="common">Savannah tsetse fly</name>
    <dbReference type="NCBI Taxonomy" id="7395"/>
    <lineage>
        <taxon>Eukaryota</taxon>
        <taxon>Metazoa</taxon>
        <taxon>Ecdysozoa</taxon>
        <taxon>Arthropoda</taxon>
        <taxon>Hexapoda</taxon>
        <taxon>Insecta</taxon>
        <taxon>Pterygota</taxon>
        <taxon>Neoptera</taxon>
        <taxon>Endopterygota</taxon>
        <taxon>Diptera</taxon>
        <taxon>Brachycera</taxon>
        <taxon>Muscomorpha</taxon>
        <taxon>Hippoboscoidea</taxon>
        <taxon>Glossinidae</taxon>
        <taxon>Glossina</taxon>
    </lineage>
</organism>
<proteinExistence type="predicted"/>